<protein>
    <submittedName>
        <fullName evidence="3">Ice-binding family protein</fullName>
    </submittedName>
</protein>
<comment type="similarity">
    <text evidence="1">Belongs to the ice-binding protein family.</text>
</comment>
<dbReference type="InterPro" id="IPR021884">
    <property type="entry name" value="Ice-bd_prot"/>
</dbReference>
<evidence type="ECO:0000256" key="2">
    <source>
        <dbReference type="ARBA" id="ARBA00022729"/>
    </source>
</evidence>
<accession>A0ABT6F3R6</accession>
<evidence type="ECO:0000313" key="3">
    <source>
        <dbReference type="EMBL" id="MDG3002212.1"/>
    </source>
</evidence>
<dbReference type="Pfam" id="PF11999">
    <property type="entry name" value="Ice_binding"/>
    <property type="match status" value="1"/>
</dbReference>
<sequence>MTGFPPGVVTPPFTIHAGDAVAAQAQVDLTTAYNAAAALAPTQDLSGMNLGGMVLLPGVYFFSSSAQLTGTLTLDAQGDADAQFVFQIGSTLTTASDSSVSVINTGGELPGCNVFWQVGSSATLGTGTDFAGHILALTSITLNTDASIINGSALARNGAVTLDSNTIVNCVDVAAVPEPAASTLALICGPILGVVALARGRRLGRAAS</sequence>
<dbReference type="EMBL" id="JARRAG010000001">
    <property type="protein sequence ID" value="MDG3002212.1"/>
    <property type="molecule type" value="Genomic_DNA"/>
</dbReference>
<evidence type="ECO:0000256" key="1">
    <source>
        <dbReference type="ARBA" id="ARBA00005445"/>
    </source>
</evidence>
<name>A0ABT6F3R6_9BACT</name>
<organism evidence="3 4">
    <name type="scientific">Paludisphaera mucosa</name>
    <dbReference type="NCBI Taxonomy" id="3030827"/>
    <lineage>
        <taxon>Bacteria</taxon>
        <taxon>Pseudomonadati</taxon>
        <taxon>Planctomycetota</taxon>
        <taxon>Planctomycetia</taxon>
        <taxon>Isosphaerales</taxon>
        <taxon>Isosphaeraceae</taxon>
        <taxon>Paludisphaera</taxon>
    </lineage>
</organism>
<keyword evidence="4" id="KW-1185">Reference proteome</keyword>
<gene>
    <name evidence="3" type="ORF">PZE19_00280</name>
</gene>
<comment type="caution">
    <text evidence="3">The sequence shown here is derived from an EMBL/GenBank/DDBJ whole genome shotgun (WGS) entry which is preliminary data.</text>
</comment>
<proteinExistence type="inferred from homology"/>
<reference evidence="3 4" key="1">
    <citation type="submission" date="2023-03" db="EMBL/GenBank/DDBJ databases">
        <title>Paludisphaera mucosa sp. nov. a novel planctomycete from northern fen.</title>
        <authorList>
            <person name="Ivanova A."/>
        </authorList>
    </citation>
    <scope>NUCLEOTIDE SEQUENCE [LARGE SCALE GENOMIC DNA]</scope>
    <source>
        <strain evidence="3 4">Pla2</strain>
    </source>
</reference>
<keyword evidence="2" id="KW-0732">Signal</keyword>
<evidence type="ECO:0000313" key="4">
    <source>
        <dbReference type="Proteomes" id="UP001216907"/>
    </source>
</evidence>
<dbReference type="RefSeq" id="WP_277860339.1">
    <property type="nucleotide sequence ID" value="NZ_JARRAG010000001.1"/>
</dbReference>
<dbReference type="Proteomes" id="UP001216907">
    <property type="component" value="Unassembled WGS sequence"/>
</dbReference>